<keyword evidence="3 6" id="KW-0238">DNA-binding</keyword>
<dbReference type="GO" id="GO:0000976">
    <property type="term" value="F:transcription cis-regulatory region binding"/>
    <property type="evidence" value="ECO:0007669"/>
    <property type="project" value="TreeGrafter"/>
</dbReference>
<dbReference type="Pfam" id="PF13377">
    <property type="entry name" value="Peripla_BP_3"/>
    <property type="match status" value="1"/>
</dbReference>
<dbReference type="InterPro" id="IPR046335">
    <property type="entry name" value="LacI/GalR-like_sensor"/>
</dbReference>
<dbReference type="SUPFAM" id="SSF53822">
    <property type="entry name" value="Periplasmic binding protein-like I"/>
    <property type="match status" value="1"/>
</dbReference>
<dbReference type="Pfam" id="PF00356">
    <property type="entry name" value="LacI"/>
    <property type="match status" value="1"/>
</dbReference>
<reference evidence="6" key="1">
    <citation type="submission" date="2020-08" db="EMBL/GenBank/DDBJ databases">
        <title>Genome public.</title>
        <authorList>
            <person name="Liu C."/>
            <person name="Sun Q."/>
        </authorList>
    </citation>
    <scope>NUCLEOTIDE SEQUENCE</scope>
    <source>
        <strain evidence="6">NSJ-15</strain>
    </source>
</reference>
<evidence type="ECO:0000313" key="6">
    <source>
        <dbReference type="EMBL" id="MBC8611138.1"/>
    </source>
</evidence>
<dbReference type="SUPFAM" id="SSF47413">
    <property type="entry name" value="lambda repressor-like DNA-binding domains"/>
    <property type="match status" value="1"/>
</dbReference>
<dbReference type="GO" id="GO:0003700">
    <property type="term" value="F:DNA-binding transcription factor activity"/>
    <property type="evidence" value="ECO:0007669"/>
    <property type="project" value="TreeGrafter"/>
</dbReference>
<dbReference type="PANTHER" id="PTHR30146:SF95">
    <property type="entry name" value="RIBOSE OPERON REPRESSOR"/>
    <property type="match status" value="1"/>
</dbReference>
<dbReference type="InterPro" id="IPR010982">
    <property type="entry name" value="Lambda_DNA-bd_dom_sf"/>
</dbReference>
<keyword evidence="7" id="KW-1185">Reference proteome</keyword>
<name>A0A8J6PDC6_9FIRM</name>
<dbReference type="AlphaFoldDB" id="A0A8J6PDC6"/>
<dbReference type="RefSeq" id="WP_093988778.1">
    <property type="nucleotide sequence ID" value="NZ_FYDD01000003.1"/>
</dbReference>
<dbReference type="Proteomes" id="UP000632659">
    <property type="component" value="Unassembled WGS sequence"/>
</dbReference>
<dbReference type="CDD" id="cd06291">
    <property type="entry name" value="PBP1_Qymf-like"/>
    <property type="match status" value="1"/>
</dbReference>
<evidence type="ECO:0000256" key="4">
    <source>
        <dbReference type="ARBA" id="ARBA00023163"/>
    </source>
</evidence>
<dbReference type="PROSITE" id="PS50932">
    <property type="entry name" value="HTH_LACI_2"/>
    <property type="match status" value="1"/>
</dbReference>
<dbReference type="SMART" id="SM00354">
    <property type="entry name" value="HTH_LACI"/>
    <property type="match status" value="1"/>
</dbReference>
<dbReference type="Gene3D" id="3.40.50.2300">
    <property type="match status" value="2"/>
</dbReference>
<accession>A0A8J6PDC6</accession>
<protein>
    <submittedName>
        <fullName evidence="6">LacI family DNA-binding transcriptional regulator</fullName>
    </submittedName>
</protein>
<dbReference type="OrthoDB" id="369222at2"/>
<gene>
    <name evidence="6" type="ORF">H8702_08425</name>
</gene>
<dbReference type="PRINTS" id="PR00036">
    <property type="entry name" value="HTHLACI"/>
</dbReference>
<feature type="domain" description="HTH lacI-type" evidence="5">
    <location>
        <begin position="2"/>
        <end position="56"/>
    </location>
</feature>
<evidence type="ECO:0000256" key="2">
    <source>
        <dbReference type="ARBA" id="ARBA00023015"/>
    </source>
</evidence>
<organism evidence="6 7">
    <name type="scientific">Massiliimalia timonensis</name>
    <dbReference type="NCBI Taxonomy" id="1987501"/>
    <lineage>
        <taxon>Bacteria</taxon>
        <taxon>Bacillati</taxon>
        <taxon>Bacillota</taxon>
        <taxon>Clostridia</taxon>
        <taxon>Eubacteriales</taxon>
        <taxon>Oscillospiraceae</taxon>
        <taxon>Massiliimalia</taxon>
    </lineage>
</organism>
<comment type="caution">
    <text evidence="6">The sequence shown here is derived from an EMBL/GenBank/DDBJ whole genome shotgun (WGS) entry which is preliminary data.</text>
</comment>
<dbReference type="InterPro" id="IPR028082">
    <property type="entry name" value="Peripla_BP_I"/>
</dbReference>
<dbReference type="EMBL" id="JACRTL010000004">
    <property type="protein sequence ID" value="MBC8611138.1"/>
    <property type="molecule type" value="Genomic_DNA"/>
</dbReference>
<dbReference type="Gene3D" id="1.10.260.40">
    <property type="entry name" value="lambda repressor-like DNA-binding domains"/>
    <property type="match status" value="1"/>
</dbReference>
<keyword evidence="4" id="KW-0804">Transcription</keyword>
<evidence type="ECO:0000313" key="7">
    <source>
        <dbReference type="Proteomes" id="UP000632659"/>
    </source>
</evidence>
<dbReference type="PANTHER" id="PTHR30146">
    <property type="entry name" value="LACI-RELATED TRANSCRIPTIONAL REPRESSOR"/>
    <property type="match status" value="1"/>
</dbReference>
<proteinExistence type="predicted"/>
<dbReference type="CDD" id="cd01392">
    <property type="entry name" value="HTH_LacI"/>
    <property type="match status" value="1"/>
</dbReference>
<dbReference type="InterPro" id="IPR000843">
    <property type="entry name" value="HTH_LacI"/>
</dbReference>
<evidence type="ECO:0000259" key="5">
    <source>
        <dbReference type="PROSITE" id="PS50932"/>
    </source>
</evidence>
<keyword evidence="1" id="KW-0678">Repressor</keyword>
<keyword evidence="2" id="KW-0805">Transcription regulation</keyword>
<evidence type="ECO:0000256" key="3">
    <source>
        <dbReference type="ARBA" id="ARBA00023125"/>
    </source>
</evidence>
<evidence type="ECO:0000256" key="1">
    <source>
        <dbReference type="ARBA" id="ARBA00022491"/>
    </source>
</evidence>
<sequence length="330" mass="37308">MSTLKDVSERAGVTVTTVSRVLNNRGYISEKTRAKVYQSMKELNYQPNELARSLTKKHSNMIGVIVPTIQHPFFSQLAYYLEQYCFKKNFKILLCNSQAQVEKEQEYIDMLKSNQVAGMVIASRTPDVEKYVERDMPIVMIERQSGGYGINIRCDNEQGGELATRHLIECGCKKLLHISGEFSKGLPGDRRAVAFERVCQEAGIPYQIFATTEQEFYTRSYTQIIQEVFAQMPDVDGIFASNDTMAAQILQYCHEHGINVPEQLQVVGFDDVELCQLTTPQLTTIHQPVKKMAEVAVNSIIGRRSKKVIATRTVLPVELKVRGSTRPKSV</sequence>